<gene>
    <name evidence="4" type="ORF">N7G274_007727</name>
</gene>
<dbReference type="Proteomes" id="UP001590950">
    <property type="component" value="Unassembled WGS sequence"/>
</dbReference>
<dbReference type="EMBL" id="JBEFKJ010000025">
    <property type="protein sequence ID" value="KAL2039455.1"/>
    <property type="molecule type" value="Genomic_DNA"/>
</dbReference>
<proteinExistence type="predicted"/>
<reference evidence="4 5" key="1">
    <citation type="submission" date="2024-09" db="EMBL/GenBank/DDBJ databases">
        <title>Rethinking Asexuality: The Enigmatic Case of Functional Sexual Genes in Lepraria (Stereocaulaceae).</title>
        <authorList>
            <person name="Doellman M."/>
            <person name="Sun Y."/>
            <person name="Barcenas-Pena A."/>
            <person name="Lumbsch H.T."/>
            <person name="Grewe F."/>
        </authorList>
    </citation>
    <scope>NUCLEOTIDE SEQUENCE [LARGE SCALE GENOMIC DNA]</scope>
    <source>
        <strain evidence="4 5">Mercado 3170</strain>
    </source>
</reference>
<keyword evidence="5" id="KW-1185">Reference proteome</keyword>
<evidence type="ECO:0000256" key="3">
    <source>
        <dbReference type="ARBA" id="ARBA00022840"/>
    </source>
</evidence>
<evidence type="ECO:0000313" key="4">
    <source>
        <dbReference type="EMBL" id="KAL2039455.1"/>
    </source>
</evidence>
<evidence type="ECO:0000256" key="1">
    <source>
        <dbReference type="ARBA" id="ARBA00022741"/>
    </source>
</evidence>
<sequence length="188" mass="21661">MLASQSSRSYPDHKADKQIIYLRGPYIQIEARPAKRNNYVRRHPSRKMSIFYHAGIERKEREVIHKGFQQEKDPQRTDGRLLYPLMDRDVLAGTFKTMGVGLTLTAADKVILMEPSANPGIEKQGLSRAVRIGQKKEVQITYLRCPAILIEDRLRKTNSLRQFFAAGALEEAYVEGAKDYVQQQWNRI</sequence>
<dbReference type="InterPro" id="IPR050628">
    <property type="entry name" value="SNF2_RAD54_helicase_TF"/>
</dbReference>
<dbReference type="CDD" id="cd18793">
    <property type="entry name" value="SF2_C_SNF"/>
    <property type="match status" value="1"/>
</dbReference>
<evidence type="ECO:0008006" key="6">
    <source>
        <dbReference type="Google" id="ProtNLM"/>
    </source>
</evidence>
<evidence type="ECO:0000313" key="5">
    <source>
        <dbReference type="Proteomes" id="UP001590950"/>
    </source>
</evidence>
<comment type="caution">
    <text evidence="4">The sequence shown here is derived from an EMBL/GenBank/DDBJ whole genome shotgun (WGS) entry which is preliminary data.</text>
</comment>
<dbReference type="InterPro" id="IPR049730">
    <property type="entry name" value="SNF2/RAD54-like_C"/>
</dbReference>
<accession>A0ABR4A0R0</accession>
<keyword evidence="2" id="KW-0378">Hydrolase</keyword>
<organism evidence="4 5">
    <name type="scientific">Stereocaulon virgatum</name>
    <dbReference type="NCBI Taxonomy" id="373712"/>
    <lineage>
        <taxon>Eukaryota</taxon>
        <taxon>Fungi</taxon>
        <taxon>Dikarya</taxon>
        <taxon>Ascomycota</taxon>
        <taxon>Pezizomycotina</taxon>
        <taxon>Lecanoromycetes</taxon>
        <taxon>OSLEUM clade</taxon>
        <taxon>Lecanoromycetidae</taxon>
        <taxon>Lecanorales</taxon>
        <taxon>Lecanorineae</taxon>
        <taxon>Stereocaulaceae</taxon>
        <taxon>Stereocaulon</taxon>
    </lineage>
</organism>
<dbReference type="SUPFAM" id="SSF52540">
    <property type="entry name" value="P-loop containing nucleoside triphosphate hydrolases"/>
    <property type="match status" value="1"/>
</dbReference>
<dbReference type="PANTHER" id="PTHR45626">
    <property type="entry name" value="TRANSCRIPTION TERMINATION FACTOR 2-RELATED"/>
    <property type="match status" value="1"/>
</dbReference>
<evidence type="ECO:0000256" key="2">
    <source>
        <dbReference type="ARBA" id="ARBA00022801"/>
    </source>
</evidence>
<protein>
    <recommendedName>
        <fullName evidence="6">Helicase C-terminal domain-containing protein</fullName>
    </recommendedName>
</protein>
<dbReference type="Gene3D" id="3.40.50.300">
    <property type="entry name" value="P-loop containing nucleotide triphosphate hydrolases"/>
    <property type="match status" value="1"/>
</dbReference>
<keyword evidence="3" id="KW-0067">ATP-binding</keyword>
<name>A0ABR4A0R0_9LECA</name>
<keyword evidence="1" id="KW-0547">Nucleotide-binding</keyword>
<dbReference type="InterPro" id="IPR027417">
    <property type="entry name" value="P-loop_NTPase"/>
</dbReference>